<dbReference type="Gene3D" id="1.10.10.10">
    <property type="entry name" value="Winged helix-like DNA-binding domain superfamily/Winged helix DNA-binding domain"/>
    <property type="match status" value="1"/>
</dbReference>
<protein>
    <submittedName>
        <fullName evidence="2">LysR family transcriptional regulator</fullName>
    </submittedName>
</protein>
<keyword evidence="3" id="KW-1185">Reference proteome</keyword>
<dbReference type="Pfam" id="PF00126">
    <property type="entry name" value="HTH_1"/>
    <property type="match status" value="1"/>
</dbReference>
<feature type="domain" description="HTH lysR-type" evidence="1">
    <location>
        <begin position="1"/>
        <end position="28"/>
    </location>
</feature>
<dbReference type="PROSITE" id="PS50931">
    <property type="entry name" value="HTH_LYSR"/>
    <property type="match status" value="1"/>
</dbReference>
<organism evidence="2 3">
    <name type="scientific">Nocardia stercoris</name>
    <dbReference type="NCBI Taxonomy" id="2483361"/>
    <lineage>
        <taxon>Bacteria</taxon>
        <taxon>Bacillati</taxon>
        <taxon>Actinomycetota</taxon>
        <taxon>Actinomycetes</taxon>
        <taxon>Mycobacteriales</taxon>
        <taxon>Nocardiaceae</taxon>
        <taxon>Nocardia</taxon>
    </lineage>
</organism>
<dbReference type="OrthoDB" id="79118at2"/>
<name>A0A3M2L782_9NOCA</name>
<reference evidence="2 3" key="1">
    <citation type="submission" date="2018-10" db="EMBL/GenBank/DDBJ databases">
        <title>Isolation from cow dung.</title>
        <authorList>
            <person name="Ling L."/>
        </authorList>
    </citation>
    <scope>NUCLEOTIDE SEQUENCE [LARGE SCALE GENOMIC DNA]</scope>
    <source>
        <strain evidence="2 3">NEAU-LL90</strain>
    </source>
</reference>
<gene>
    <name evidence="2" type="ORF">EBN03_08365</name>
</gene>
<evidence type="ECO:0000313" key="3">
    <source>
        <dbReference type="Proteomes" id="UP000279275"/>
    </source>
</evidence>
<dbReference type="EMBL" id="RFFH01000003">
    <property type="protein sequence ID" value="RMI33204.1"/>
    <property type="molecule type" value="Genomic_DNA"/>
</dbReference>
<dbReference type="GO" id="GO:0003700">
    <property type="term" value="F:DNA-binding transcription factor activity"/>
    <property type="evidence" value="ECO:0007669"/>
    <property type="project" value="InterPro"/>
</dbReference>
<dbReference type="AlphaFoldDB" id="A0A3M2L782"/>
<dbReference type="Proteomes" id="UP000279275">
    <property type="component" value="Unassembled WGS sequence"/>
</dbReference>
<sequence>MLHIAQPVLSRQVQVLEKEFGGPLFVRSVWSTNGNPTSRRRQPAIRSVR</sequence>
<dbReference type="InterPro" id="IPR000847">
    <property type="entry name" value="LysR_HTH_N"/>
</dbReference>
<proteinExistence type="predicted"/>
<comment type="caution">
    <text evidence="2">The sequence shown here is derived from an EMBL/GenBank/DDBJ whole genome shotgun (WGS) entry which is preliminary data.</text>
</comment>
<dbReference type="InterPro" id="IPR036390">
    <property type="entry name" value="WH_DNA-bd_sf"/>
</dbReference>
<dbReference type="SUPFAM" id="SSF46785">
    <property type="entry name" value="Winged helix' DNA-binding domain"/>
    <property type="match status" value="1"/>
</dbReference>
<dbReference type="InterPro" id="IPR036388">
    <property type="entry name" value="WH-like_DNA-bd_sf"/>
</dbReference>
<accession>A0A3M2L782</accession>
<evidence type="ECO:0000313" key="2">
    <source>
        <dbReference type="EMBL" id="RMI33204.1"/>
    </source>
</evidence>
<evidence type="ECO:0000259" key="1">
    <source>
        <dbReference type="PROSITE" id="PS50931"/>
    </source>
</evidence>